<comment type="caution">
    <text evidence="11">The sequence shown here is derived from an EMBL/GenBank/DDBJ whole genome shotgun (WGS) entry which is preliminary data.</text>
</comment>
<organism evidence="11 12">
    <name type="scientific">Trichosporon asahii var. asahii (strain ATCC 90039 / CBS 2479 / JCM 2466 / KCTC 7840 / NBRC 103889/ NCYC 2677 / UAMH 7654)</name>
    <name type="common">Yeast</name>
    <dbReference type="NCBI Taxonomy" id="1186058"/>
    <lineage>
        <taxon>Eukaryota</taxon>
        <taxon>Fungi</taxon>
        <taxon>Dikarya</taxon>
        <taxon>Basidiomycota</taxon>
        <taxon>Agaricomycotina</taxon>
        <taxon>Tremellomycetes</taxon>
        <taxon>Trichosporonales</taxon>
        <taxon>Trichosporonaceae</taxon>
        <taxon>Trichosporon</taxon>
    </lineage>
</organism>
<dbReference type="GeneID" id="25983555"/>
<dbReference type="InterPro" id="IPR002123">
    <property type="entry name" value="Plipid/glycerol_acylTrfase"/>
</dbReference>
<feature type="transmembrane region" description="Helical" evidence="9">
    <location>
        <begin position="66"/>
        <end position="86"/>
    </location>
</feature>
<dbReference type="PANTHER" id="PTHR23063">
    <property type="entry name" value="PHOSPHOLIPID ACYLTRANSFERASE"/>
    <property type="match status" value="1"/>
</dbReference>
<feature type="domain" description="Phospholipid/glycerol acyltransferase" evidence="10">
    <location>
        <begin position="111"/>
        <end position="245"/>
    </location>
</feature>
<proteinExistence type="inferred from homology"/>
<evidence type="ECO:0000256" key="9">
    <source>
        <dbReference type="SAM" id="Phobius"/>
    </source>
</evidence>
<gene>
    <name evidence="11" type="ORF">A1Q1_00041</name>
</gene>
<dbReference type="GO" id="GO:0006629">
    <property type="term" value="P:lipid metabolic process"/>
    <property type="evidence" value="ECO:0007669"/>
    <property type="project" value="UniProtKB-KW"/>
</dbReference>
<evidence type="ECO:0000256" key="3">
    <source>
        <dbReference type="ARBA" id="ARBA00022679"/>
    </source>
</evidence>
<dbReference type="AlphaFoldDB" id="J8TS18"/>
<evidence type="ECO:0000256" key="7">
    <source>
        <dbReference type="ARBA" id="ARBA00023136"/>
    </source>
</evidence>
<evidence type="ECO:0000256" key="5">
    <source>
        <dbReference type="ARBA" id="ARBA00022989"/>
    </source>
</evidence>
<comment type="similarity">
    <text evidence="2">Belongs to the 1-acyl-sn-glycerol-3-phosphate acyltransferase family.</text>
</comment>
<dbReference type="HOGENOM" id="CLU_048121_2_0_1"/>
<feature type="transmembrane region" description="Helical" evidence="9">
    <location>
        <begin position="21"/>
        <end position="54"/>
    </location>
</feature>
<sequence>MEKFSKWRPFLPIQAPSGSPALAALLPFSWLFGVARGLLLALLGLLYFLIVQLILTPLGAVGHPLASLLTAVLARLALGVLGYFWIRTETVSAKRGMRGVKQAIPAVKRGDLIIANWTSPVDVLYYAFGYNPTFLLPVFSSPALVDSAFGRGSGTGSASILPPSSDSRCVGYVSLSPLSLIARSGELPPVAADVGGQKVYKTLAEARRAASGPVVLFPEGTTSNGRALLRFGEGVINEEVGKDGMVWCKYIRHPAPTALTPSAAVSVPGPSSLFRLIAGLPLPREMAVRTLHPSAAPSSPSFLPSEVLNGLQGVKEDAAWRDACAVALAETGKVRRVPGMGWAEKASFLAYYNARRRR</sequence>
<evidence type="ECO:0000256" key="8">
    <source>
        <dbReference type="ARBA" id="ARBA00023315"/>
    </source>
</evidence>
<dbReference type="Proteomes" id="UP000002748">
    <property type="component" value="Unassembled WGS sequence"/>
</dbReference>
<dbReference type="PANTHER" id="PTHR23063:SF60">
    <property type="entry name" value="LYSOPHOSPHATIDIC ACID:OLEOYL-COA ACYLTRANSFERASE 1"/>
    <property type="match status" value="1"/>
</dbReference>
<dbReference type="GO" id="GO:0016746">
    <property type="term" value="F:acyltransferase activity"/>
    <property type="evidence" value="ECO:0007669"/>
    <property type="project" value="UniProtKB-KW"/>
</dbReference>
<accession>J8TS18</accession>
<comment type="subcellular location">
    <subcellularLocation>
        <location evidence="1">Membrane</location>
    </subcellularLocation>
</comment>
<evidence type="ECO:0000256" key="4">
    <source>
        <dbReference type="ARBA" id="ARBA00022692"/>
    </source>
</evidence>
<evidence type="ECO:0000256" key="6">
    <source>
        <dbReference type="ARBA" id="ARBA00023098"/>
    </source>
</evidence>
<evidence type="ECO:0000259" key="10">
    <source>
        <dbReference type="SMART" id="SM00563"/>
    </source>
</evidence>
<dbReference type="SMART" id="SM00563">
    <property type="entry name" value="PlsC"/>
    <property type="match status" value="1"/>
</dbReference>
<dbReference type="GO" id="GO:0016020">
    <property type="term" value="C:membrane"/>
    <property type="evidence" value="ECO:0007669"/>
    <property type="project" value="UniProtKB-SubCell"/>
</dbReference>
<dbReference type="VEuPathDB" id="FungiDB:A1Q1_00041"/>
<dbReference type="EMBL" id="ALBS01000009">
    <property type="protein sequence ID" value="EJT53034.1"/>
    <property type="molecule type" value="Genomic_DNA"/>
</dbReference>
<evidence type="ECO:0000313" key="12">
    <source>
        <dbReference type="Proteomes" id="UP000002748"/>
    </source>
</evidence>
<evidence type="ECO:0000313" key="11">
    <source>
        <dbReference type="EMBL" id="EJT53034.1"/>
    </source>
</evidence>
<keyword evidence="5 9" id="KW-1133">Transmembrane helix</keyword>
<dbReference type="OrthoDB" id="272512at2759"/>
<evidence type="ECO:0000256" key="2">
    <source>
        <dbReference type="ARBA" id="ARBA00008655"/>
    </source>
</evidence>
<dbReference type="RefSeq" id="XP_014184357.1">
    <property type="nucleotide sequence ID" value="XM_014328882.1"/>
</dbReference>
<keyword evidence="3" id="KW-0808">Transferase</keyword>
<reference evidence="11 12" key="1">
    <citation type="journal article" date="2012" name="Eukaryot. Cell">
        <title>Draft genome sequence of CBS 2479, the standard type strain of Trichosporon asahii.</title>
        <authorList>
            <person name="Yang R.Y."/>
            <person name="Li H.T."/>
            <person name="Zhu H."/>
            <person name="Zhou G.P."/>
            <person name="Wang M."/>
            <person name="Wang L."/>
        </authorList>
    </citation>
    <scope>NUCLEOTIDE SEQUENCE [LARGE SCALE GENOMIC DNA]</scope>
    <source>
        <strain evidence="12">ATCC 90039 / CBS 2479 / JCM 2466 / KCTC 7840 / NCYC 2677 / UAMH 7654</strain>
    </source>
</reference>
<keyword evidence="8" id="KW-0012">Acyltransferase</keyword>
<keyword evidence="7 9" id="KW-0472">Membrane</keyword>
<dbReference type="KEGG" id="tasa:A1Q1_00041"/>
<name>J8TS18_TRIAS</name>
<keyword evidence="6" id="KW-0443">Lipid metabolism</keyword>
<keyword evidence="4 9" id="KW-0812">Transmembrane</keyword>
<evidence type="ECO:0000256" key="1">
    <source>
        <dbReference type="ARBA" id="ARBA00004370"/>
    </source>
</evidence>
<protein>
    <recommendedName>
        <fullName evidence="10">Phospholipid/glycerol acyltransferase domain-containing protein</fullName>
    </recommendedName>
</protein>